<name>A0A6M2DZ63_XENCH</name>
<sequence length="71" mass="8632">MKLQIMFYVKFMLWSLLFSNQYKLKMKIQKLSKLLLKSFTNYFQYLLKKNLSITTHAVIGRTLYQIVDVYI</sequence>
<organism evidence="1">
    <name type="scientific">Xenopsylla cheopis</name>
    <name type="common">Oriental rat flea</name>
    <name type="synonym">Pulex cheopis</name>
    <dbReference type="NCBI Taxonomy" id="163159"/>
    <lineage>
        <taxon>Eukaryota</taxon>
        <taxon>Metazoa</taxon>
        <taxon>Ecdysozoa</taxon>
        <taxon>Arthropoda</taxon>
        <taxon>Hexapoda</taxon>
        <taxon>Insecta</taxon>
        <taxon>Pterygota</taxon>
        <taxon>Neoptera</taxon>
        <taxon>Endopterygota</taxon>
        <taxon>Siphonaptera</taxon>
        <taxon>Pulicidae</taxon>
        <taxon>Xenopsyllinae</taxon>
        <taxon>Xenopsylla</taxon>
    </lineage>
</organism>
<accession>A0A6M2DZ63</accession>
<dbReference type="AlphaFoldDB" id="A0A6M2DZ63"/>
<reference evidence="1" key="1">
    <citation type="submission" date="2020-03" db="EMBL/GenBank/DDBJ databases">
        <title>Transcriptomic Profiling of the Digestive Tract of the Rat Flea, Xenopsylla cheopis, Following Blood Feeding and Infection with Yersinia pestis.</title>
        <authorList>
            <person name="Bland D.M."/>
            <person name="Martens C.A."/>
            <person name="Virtaneva K."/>
            <person name="Kanakabandi K."/>
            <person name="Long D."/>
            <person name="Rosenke R."/>
            <person name="Saturday G.A."/>
            <person name="Hoyt F.H."/>
            <person name="Bruno D.P."/>
            <person name="Ribeiro J.M.C."/>
            <person name="Hinnebusch J."/>
        </authorList>
    </citation>
    <scope>NUCLEOTIDE SEQUENCE</scope>
</reference>
<dbReference type="EMBL" id="GIIL01006655">
    <property type="protein sequence ID" value="NOV50381.1"/>
    <property type="molecule type" value="Transcribed_RNA"/>
</dbReference>
<proteinExistence type="predicted"/>
<protein>
    <submittedName>
        <fullName evidence="1">Putative secreted protein</fullName>
    </submittedName>
</protein>
<evidence type="ECO:0000313" key="1">
    <source>
        <dbReference type="EMBL" id="NOV50381.1"/>
    </source>
</evidence>